<feature type="compositionally biased region" description="Polar residues" evidence="1">
    <location>
        <begin position="202"/>
        <end position="220"/>
    </location>
</feature>
<name>A0A1L7WKP8_9HELO</name>
<dbReference type="AlphaFoldDB" id="A0A1L7WKP8"/>
<feature type="region of interest" description="Disordered" evidence="1">
    <location>
        <begin position="198"/>
        <end position="241"/>
    </location>
</feature>
<dbReference type="Proteomes" id="UP000184330">
    <property type="component" value="Unassembled WGS sequence"/>
</dbReference>
<evidence type="ECO:0000313" key="2">
    <source>
        <dbReference type="EMBL" id="CZR53352.1"/>
    </source>
</evidence>
<protein>
    <submittedName>
        <fullName evidence="2">Uncharacterized protein</fullName>
    </submittedName>
</protein>
<feature type="compositionally biased region" description="Basic and acidic residues" evidence="1">
    <location>
        <begin position="143"/>
        <end position="155"/>
    </location>
</feature>
<gene>
    <name evidence="2" type="ORF">PAC_03230</name>
</gene>
<dbReference type="EMBL" id="FJOG01000003">
    <property type="protein sequence ID" value="CZR53352.1"/>
    <property type="molecule type" value="Genomic_DNA"/>
</dbReference>
<dbReference type="OrthoDB" id="3560833at2759"/>
<evidence type="ECO:0000313" key="3">
    <source>
        <dbReference type="Proteomes" id="UP000184330"/>
    </source>
</evidence>
<organism evidence="2 3">
    <name type="scientific">Phialocephala subalpina</name>
    <dbReference type="NCBI Taxonomy" id="576137"/>
    <lineage>
        <taxon>Eukaryota</taxon>
        <taxon>Fungi</taxon>
        <taxon>Dikarya</taxon>
        <taxon>Ascomycota</taxon>
        <taxon>Pezizomycotina</taxon>
        <taxon>Leotiomycetes</taxon>
        <taxon>Helotiales</taxon>
        <taxon>Mollisiaceae</taxon>
        <taxon>Phialocephala</taxon>
        <taxon>Phialocephala fortinii species complex</taxon>
    </lineage>
</organism>
<feature type="compositionally biased region" description="Low complexity" evidence="1">
    <location>
        <begin position="64"/>
        <end position="73"/>
    </location>
</feature>
<keyword evidence="3" id="KW-1185">Reference proteome</keyword>
<sequence>MSIGQSQFLTIRIKNERNDIKMEFKMEEGEIEGSARALRSPTPLAPLSTPKRSRRDDPRRRQRSSGTSSSLHSSAHRHRRRTSSDNVSGQQNSCRPRRLSSPHRPFPTSPPSLSCHPPSSDRPKPFIDSYCPNGNAYAPGDTPAKRGVPESDRWRPSGYGRTPRQRGVQESDFYRPVPQGKARVENEGLSWAEMAAKIMGTGSEQVPPTQSVPPTKSIPPTESLPPKKSRSGLFAYEDEEF</sequence>
<accession>A0A1L7WKP8</accession>
<feature type="compositionally biased region" description="Polar residues" evidence="1">
    <location>
        <begin position="85"/>
        <end position="94"/>
    </location>
</feature>
<proteinExistence type="predicted"/>
<evidence type="ECO:0000256" key="1">
    <source>
        <dbReference type="SAM" id="MobiDB-lite"/>
    </source>
</evidence>
<feature type="region of interest" description="Disordered" evidence="1">
    <location>
        <begin position="28"/>
        <end position="186"/>
    </location>
</feature>
<reference evidence="2 3" key="1">
    <citation type="submission" date="2016-03" db="EMBL/GenBank/DDBJ databases">
        <authorList>
            <person name="Ploux O."/>
        </authorList>
    </citation>
    <scope>NUCLEOTIDE SEQUENCE [LARGE SCALE GENOMIC DNA]</scope>
    <source>
        <strain evidence="2 3">UAMH 11012</strain>
    </source>
</reference>